<comment type="caution">
    <text evidence="3">The sequence shown here is derived from an EMBL/GenBank/DDBJ whole genome shotgun (WGS) entry which is preliminary data.</text>
</comment>
<evidence type="ECO:0000256" key="1">
    <source>
        <dbReference type="SAM" id="MobiDB-lite"/>
    </source>
</evidence>
<keyword evidence="2" id="KW-0812">Transmembrane</keyword>
<feature type="transmembrane region" description="Helical" evidence="2">
    <location>
        <begin position="85"/>
        <end position="102"/>
    </location>
</feature>
<feature type="transmembrane region" description="Helical" evidence="2">
    <location>
        <begin position="265"/>
        <end position="284"/>
    </location>
</feature>
<feature type="transmembrane region" description="Helical" evidence="2">
    <location>
        <begin position="362"/>
        <end position="381"/>
    </location>
</feature>
<dbReference type="InterPro" id="IPR034628">
    <property type="entry name" value="MEX1/MEX1-like"/>
</dbReference>
<feature type="transmembrane region" description="Helical" evidence="2">
    <location>
        <begin position="114"/>
        <end position="135"/>
    </location>
</feature>
<evidence type="ECO:0000256" key="2">
    <source>
        <dbReference type="SAM" id="Phobius"/>
    </source>
</evidence>
<dbReference type="Proteomes" id="UP001055712">
    <property type="component" value="Unassembled WGS sequence"/>
</dbReference>
<protein>
    <submittedName>
        <fullName evidence="3">Uncharacterized protein</fullName>
    </submittedName>
</protein>
<feature type="transmembrane region" description="Helical" evidence="2">
    <location>
        <begin position="326"/>
        <end position="350"/>
    </location>
</feature>
<feature type="compositionally biased region" description="Basic and acidic residues" evidence="1">
    <location>
        <begin position="1"/>
        <end position="13"/>
    </location>
</feature>
<feature type="region of interest" description="Disordered" evidence="1">
    <location>
        <begin position="1"/>
        <end position="42"/>
    </location>
</feature>
<proteinExistence type="predicted"/>
<accession>A0A9D4TRA8</accession>
<dbReference type="AlphaFoldDB" id="A0A9D4TRA8"/>
<feature type="transmembrane region" description="Helical" evidence="2">
    <location>
        <begin position="296"/>
        <end position="314"/>
    </location>
</feature>
<dbReference type="OrthoDB" id="8048523at2759"/>
<reference evidence="3" key="1">
    <citation type="journal article" date="2019" name="Plant J.">
        <title>Chlorella vulgaris genome assembly and annotation reveals the molecular basis for metabolic acclimation to high light conditions.</title>
        <authorList>
            <person name="Cecchin M."/>
            <person name="Marcolungo L."/>
            <person name="Rossato M."/>
            <person name="Girolomoni L."/>
            <person name="Cosentino E."/>
            <person name="Cuine S."/>
            <person name="Li-Beisson Y."/>
            <person name="Delledonne M."/>
            <person name="Ballottari M."/>
        </authorList>
    </citation>
    <scope>NUCLEOTIDE SEQUENCE</scope>
    <source>
        <strain evidence="3">211/11P</strain>
    </source>
</reference>
<organism evidence="3 4">
    <name type="scientific">Chlorella vulgaris</name>
    <name type="common">Green alga</name>
    <dbReference type="NCBI Taxonomy" id="3077"/>
    <lineage>
        <taxon>Eukaryota</taxon>
        <taxon>Viridiplantae</taxon>
        <taxon>Chlorophyta</taxon>
        <taxon>core chlorophytes</taxon>
        <taxon>Trebouxiophyceae</taxon>
        <taxon>Chlorellales</taxon>
        <taxon>Chlorellaceae</taxon>
        <taxon>Chlorella clade</taxon>
        <taxon>Chlorella</taxon>
    </lineage>
</organism>
<dbReference type="GO" id="GO:0005363">
    <property type="term" value="F:maltose transmembrane transporter activity"/>
    <property type="evidence" value="ECO:0007669"/>
    <property type="project" value="TreeGrafter"/>
</dbReference>
<keyword evidence="2" id="KW-1133">Transmembrane helix</keyword>
<name>A0A9D4TRA8_CHLVU</name>
<gene>
    <name evidence="3" type="ORF">D9Q98_004624</name>
</gene>
<evidence type="ECO:0000313" key="4">
    <source>
        <dbReference type="Proteomes" id="UP001055712"/>
    </source>
</evidence>
<dbReference type="PANTHER" id="PTHR34809:SF1">
    <property type="entry name" value="MALTOSE EXCESS PROTEIN 1, CHLOROPLASTIC-RELATED"/>
    <property type="match status" value="1"/>
</dbReference>
<dbReference type="EMBL" id="SIDB01000006">
    <property type="protein sequence ID" value="KAI3431574.1"/>
    <property type="molecule type" value="Genomic_DNA"/>
</dbReference>
<keyword evidence="4" id="KW-1185">Reference proteome</keyword>
<dbReference type="GO" id="GO:0009941">
    <property type="term" value="C:chloroplast envelope"/>
    <property type="evidence" value="ECO:0007669"/>
    <property type="project" value="TreeGrafter"/>
</dbReference>
<feature type="transmembrane region" description="Helical" evidence="2">
    <location>
        <begin position="147"/>
        <end position="167"/>
    </location>
</feature>
<dbReference type="PANTHER" id="PTHR34809">
    <property type="entry name" value="MALTOSE EXCESS PROTEIN 1, CHLOROPLASTIC-RELATED"/>
    <property type="match status" value="1"/>
</dbReference>
<evidence type="ECO:0000313" key="3">
    <source>
        <dbReference type="EMBL" id="KAI3431574.1"/>
    </source>
</evidence>
<reference evidence="3" key="2">
    <citation type="submission" date="2020-11" db="EMBL/GenBank/DDBJ databases">
        <authorList>
            <person name="Cecchin M."/>
            <person name="Marcolungo L."/>
            <person name="Rossato M."/>
            <person name="Girolomoni L."/>
            <person name="Cosentino E."/>
            <person name="Cuine S."/>
            <person name="Li-Beisson Y."/>
            <person name="Delledonne M."/>
            <person name="Ballottari M."/>
        </authorList>
    </citation>
    <scope>NUCLEOTIDE SEQUENCE</scope>
    <source>
        <strain evidence="3">211/11P</strain>
        <tissue evidence="3">Whole cell</tissue>
    </source>
</reference>
<sequence length="392" mass="41592">MRQRCDSASELHRTPHSPSIGQGKLGTSPPPRRRNLAACETKPRRLQIQQLSPAADGGGDAAIKPTAASPHASAAQQWGSLTDRMVSISTIPFLFLFLPQLLKNHANQAAGNTAALAVLSWLSYLTGLGGNTLLLSYFASKFERNAVLVQALGIASSFAVLTQIRVAGYMPRAVYSGLAVVVGLQAILTGLKLSGRLDSTKGGQRLWSAWQKVLGLAGLAGVPQVLWATFQPHSASLVPCQLTLAAGCAALVLEGLGMLPPRLRGLWAATSACAATMLFMLQPVSQLVRNFQDPASLQGLSLATILLASAGNGLMVPRALWTRDWVWLTGCLWGSLFFGWAQMLSMFLGISPATGQRFLSAPLFAAFSVVLWGWLGAVLVLSGRARRKQAAA</sequence>
<feature type="transmembrane region" description="Helical" evidence="2">
    <location>
        <begin position="173"/>
        <end position="193"/>
    </location>
</feature>
<keyword evidence="2" id="KW-0472">Membrane</keyword>